<dbReference type="InterPro" id="IPR003339">
    <property type="entry name" value="ABC/ECF_trnsptr_transmembrane"/>
</dbReference>
<dbReference type="Pfam" id="PF02361">
    <property type="entry name" value="CbiQ"/>
    <property type="match status" value="1"/>
</dbReference>
<name>A0A0W1R4T0_9EURY</name>
<feature type="transmembrane region" description="Helical" evidence="6">
    <location>
        <begin position="39"/>
        <end position="60"/>
    </location>
</feature>
<evidence type="ECO:0000256" key="2">
    <source>
        <dbReference type="ARBA" id="ARBA00022475"/>
    </source>
</evidence>
<feature type="transmembrane region" description="Helical" evidence="6">
    <location>
        <begin position="66"/>
        <end position="89"/>
    </location>
</feature>
<keyword evidence="3 6" id="KW-0812">Transmembrane</keyword>
<evidence type="ECO:0000256" key="4">
    <source>
        <dbReference type="ARBA" id="ARBA00022989"/>
    </source>
</evidence>
<gene>
    <name evidence="7" type="ORF">AUR64_00665</name>
</gene>
<evidence type="ECO:0000256" key="5">
    <source>
        <dbReference type="ARBA" id="ARBA00023136"/>
    </source>
</evidence>
<dbReference type="PANTHER" id="PTHR34857">
    <property type="entry name" value="SLL0384 PROTEIN"/>
    <property type="match status" value="1"/>
</dbReference>
<keyword evidence="5 6" id="KW-0472">Membrane</keyword>
<evidence type="ECO:0000313" key="7">
    <source>
        <dbReference type="EMBL" id="KTG08122.1"/>
    </source>
</evidence>
<dbReference type="OrthoDB" id="204634at2157"/>
<dbReference type="AlphaFoldDB" id="A0A0W1R4T0"/>
<comment type="subcellular location">
    <subcellularLocation>
        <location evidence="1">Membrane</location>
        <topology evidence="1">Multi-pass membrane protein</topology>
    </subcellularLocation>
</comment>
<keyword evidence="8" id="KW-1185">Reference proteome</keyword>
<reference evidence="7 8" key="1">
    <citation type="submission" date="2015-12" db="EMBL/GenBank/DDBJ databases">
        <title>Haloprofundus marisrubri gen. nov., sp. nov., an extremely halophilic archaeon isolated from the Discovery deep brine-seawater interface in the Red Sea.</title>
        <authorList>
            <person name="Zhang G."/>
            <person name="Stingl U."/>
            <person name="Rashid M."/>
        </authorList>
    </citation>
    <scope>NUCLEOTIDE SEQUENCE [LARGE SCALE GENOMIC DNA]</scope>
    <source>
        <strain evidence="7 8">SB9</strain>
    </source>
</reference>
<dbReference type="CDD" id="cd16914">
    <property type="entry name" value="EcfT"/>
    <property type="match status" value="1"/>
</dbReference>
<evidence type="ECO:0000256" key="3">
    <source>
        <dbReference type="ARBA" id="ARBA00022692"/>
    </source>
</evidence>
<evidence type="ECO:0000256" key="6">
    <source>
        <dbReference type="SAM" id="Phobius"/>
    </source>
</evidence>
<protein>
    <submittedName>
        <fullName evidence="7">Cobalt ABC transporter permease</fullName>
    </submittedName>
</protein>
<comment type="caution">
    <text evidence="7">The sequence shown here is derived from an EMBL/GenBank/DDBJ whole genome shotgun (WGS) entry which is preliminary data.</text>
</comment>
<dbReference type="GO" id="GO:0005886">
    <property type="term" value="C:plasma membrane"/>
    <property type="evidence" value="ECO:0007669"/>
    <property type="project" value="UniProtKB-ARBA"/>
</dbReference>
<keyword evidence="2" id="KW-1003">Cell membrane</keyword>
<dbReference type="RefSeq" id="WP_058583204.1">
    <property type="nucleotide sequence ID" value="NZ_LOPU01000034.1"/>
</dbReference>
<dbReference type="Proteomes" id="UP000054387">
    <property type="component" value="Unassembled WGS sequence"/>
</dbReference>
<sequence length="234" mass="25474">MLSYAPDESLAHRLDPRTKLLVQFAFVAAAFAHETPQGLLALSAVAAVLLASAGLSPLSALREFRYLLPFLLAGPLVSALTLGPPWVVVADAREPALASYRALLVLFVTAAYVRSTPVRDTRAAIQRTVPGKLGQFLGMGISLVFRFFPLLLADLRRTREAMAARLGDERPVTERIQRTAIAGLNRAFGRADRLSLALRARCFAWNPTLPALRFGRLDWLGFAVAAVLALWSVL</sequence>
<dbReference type="STRING" id="1514971.AUR64_00665"/>
<feature type="transmembrane region" description="Helical" evidence="6">
    <location>
        <begin position="96"/>
        <end position="113"/>
    </location>
</feature>
<proteinExistence type="predicted"/>
<accession>A0A0W1R4T0</accession>
<feature type="transmembrane region" description="Helical" evidence="6">
    <location>
        <begin position="133"/>
        <end position="152"/>
    </location>
</feature>
<organism evidence="7 8">
    <name type="scientific">Haloprofundus marisrubri</name>
    <dbReference type="NCBI Taxonomy" id="1514971"/>
    <lineage>
        <taxon>Archaea</taxon>
        <taxon>Methanobacteriati</taxon>
        <taxon>Methanobacteriota</taxon>
        <taxon>Stenosarchaea group</taxon>
        <taxon>Halobacteria</taxon>
        <taxon>Halobacteriales</taxon>
        <taxon>Haloferacaceae</taxon>
        <taxon>Haloprofundus</taxon>
    </lineage>
</organism>
<evidence type="ECO:0000313" key="8">
    <source>
        <dbReference type="Proteomes" id="UP000054387"/>
    </source>
</evidence>
<dbReference type="InterPro" id="IPR051611">
    <property type="entry name" value="ECF_transporter_component"/>
</dbReference>
<dbReference type="EMBL" id="LOPU01000034">
    <property type="protein sequence ID" value="KTG08122.1"/>
    <property type="molecule type" value="Genomic_DNA"/>
</dbReference>
<dbReference type="PANTHER" id="PTHR34857:SF2">
    <property type="entry name" value="SLL0384 PROTEIN"/>
    <property type="match status" value="1"/>
</dbReference>
<keyword evidence="4 6" id="KW-1133">Transmembrane helix</keyword>
<evidence type="ECO:0000256" key="1">
    <source>
        <dbReference type="ARBA" id="ARBA00004141"/>
    </source>
</evidence>